<dbReference type="InterPro" id="IPR000524">
    <property type="entry name" value="Tscrpt_reg_HTH_GntR"/>
</dbReference>
<protein>
    <submittedName>
        <fullName evidence="5">Transcriptional regulator, GntR family</fullName>
    </submittedName>
</protein>
<dbReference type="EMBL" id="CP000747">
    <property type="protein sequence ID" value="ACG78971.1"/>
    <property type="molecule type" value="Genomic_DNA"/>
</dbReference>
<dbReference type="KEGG" id="pzu:PHZ_c2562"/>
<dbReference type="PRINTS" id="PR00035">
    <property type="entry name" value="HTHGNTR"/>
</dbReference>
<dbReference type="InterPro" id="IPR008920">
    <property type="entry name" value="TF_FadR/GntR_C"/>
</dbReference>
<dbReference type="InterPro" id="IPR036388">
    <property type="entry name" value="WH-like_DNA-bd_sf"/>
</dbReference>
<dbReference type="GO" id="GO:0003700">
    <property type="term" value="F:DNA-binding transcription factor activity"/>
    <property type="evidence" value="ECO:0007669"/>
    <property type="project" value="InterPro"/>
</dbReference>
<keyword evidence="3" id="KW-0804">Transcription</keyword>
<reference evidence="5 6" key="1">
    <citation type="journal article" date="2008" name="BMC Genomics">
        <title>Complete genome of Phenylobacterium zucineum - a novel facultative intracellular bacterium isolated from human erythroleukemia cell line K562.</title>
        <authorList>
            <person name="Luo Y."/>
            <person name="Xu X."/>
            <person name="Ding Z."/>
            <person name="Liu Z."/>
            <person name="Zhang B."/>
            <person name="Yan Z."/>
            <person name="Sun J."/>
            <person name="Hu S."/>
            <person name="Hu X."/>
        </authorList>
    </citation>
    <scope>NUCLEOTIDE SEQUENCE [LARGE SCALE GENOMIC DNA]</scope>
    <source>
        <strain evidence="5 6">HLK1</strain>
    </source>
</reference>
<feature type="domain" description="HTH gntR-type" evidence="4">
    <location>
        <begin position="13"/>
        <end position="83"/>
    </location>
</feature>
<dbReference type="InterPro" id="IPR036390">
    <property type="entry name" value="WH_DNA-bd_sf"/>
</dbReference>
<evidence type="ECO:0000256" key="2">
    <source>
        <dbReference type="ARBA" id="ARBA00023125"/>
    </source>
</evidence>
<dbReference type="SUPFAM" id="SSF48008">
    <property type="entry name" value="GntR ligand-binding domain-like"/>
    <property type="match status" value="1"/>
</dbReference>
<dbReference type="GO" id="GO:0003677">
    <property type="term" value="F:DNA binding"/>
    <property type="evidence" value="ECO:0007669"/>
    <property type="project" value="UniProtKB-KW"/>
</dbReference>
<organism evidence="5 6">
    <name type="scientific">Phenylobacterium zucineum (strain HLK1)</name>
    <dbReference type="NCBI Taxonomy" id="450851"/>
    <lineage>
        <taxon>Bacteria</taxon>
        <taxon>Pseudomonadati</taxon>
        <taxon>Pseudomonadota</taxon>
        <taxon>Alphaproteobacteria</taxon>
        <taxon>Caulobacterales</taxon>
        <taxon>Caulobacteraceae</taxon>
        <taxon>Phenylobacterium</taxon>
    </lineage>
</organism>
<dbReference type="STRING" id="450851.PHZ_c2562"/>
<dbReference type="Proteomes" id="UP000001868">
    <property type="component" value="Chromosome"/>
</dbReference>
<dbReference type="SMART" id="SM00895">
    <property type="entry name" value="FCD"/>
    <property type="match status" value="1"/>
</dbReference>
<keyword evidence="1" id="KW-0805">Transcription regulation</keyword>
<dbReference type="CDD" id="cd07377">
    <property type="entry name" value="WHTH_GntR"/>
    <property type="match status" value="1"/>
</dbReference>
<accession>B4RH23</accession>
<sequence length="255" mass="27618">MSESLLGGHVRIPKTAEVLASRIRKRIINGELKAGDKLPPEANLITEFEVSRPTIREAIRILESEGLISVSRGARGGARVNAASTELVTRAAGLALQARNATLKDIYEARALIEPPAARLAAERRSKQASAALRAHIAVEWAAGEDDVLRAKAVAEFHRILLEECGNVALGMVGTALQAVVEQHMELAYRRDRSRQRQNTLKLIQVGLRSHEKLADLIEQGDGPGAEAHWVDHMAKAGSFWVGAVGKATVLDVLE</sequence>
<evidence type="ECO:0000313" key="5">
    <source>
        <dbReference type="EMBL" id="ACG78971.1"/>
    </source>
</evidence>
<evidence type="ECO:0000313" key="6">
    <source>
        <dbReference type="Proteomes" id="UP000001868"/>
    </source>
</evidence>
<gene>
    <name evidence="5" type="ordered locus">PHZ_c2562</name>
</gene>
<dbReference type="AlphaFoldDB" id="B4RH23"/>
<proteinExistence type="predicted"/>
<dbReference type="InterPro" id="IPR011711">
    <property type="entry name" value="GntR_C"/>
</dbReference>
<dbReference type="Gene3D" id="1.20.120.530">
    <property type="entry name" value="GntR ligand-binding domain-like"/>
    <property type="match status" value="1"/>
</dbReference>
<dbReference type="OrthoDB" id="9028214at2"/>
<dbReference type="PANTHER" id="PTHR43537">
    <property type="entry name" value="TRANSCRIPTIONAL REGULATOR, GNTR FAMILY"/>
    <property type="match status" value="1"/>
</dbReference>
<evidence type="ECO:0000256" key="3">
    <source>
        <dbReference type="ARBA" id="ARBA00023163"/>
    </source>
</evidence>
<evidence type="ECO:0000256" key="1">
    <source>
        <dbReference type="ARBA" id="ARBA00023015"/>
    </source>
</evidence>
<dbReference type="Pfam" id="PF00392">
    <property type="entry name" value="GntR"/>
    <property type="match status" value="1"/>
</dbReference>
<dbReference type="eggNOG" id="COG2186">
    <property type="taxonomic scope" value="Bacteria"/>
</dbReference>
<evidence type="ECO:0000259" key="4">
    <source>
        <dbReference type="PROSITE" id="PS50949"/>
    </source>
</evidence>
<name>B4RH23_PHEZH</name>
<dbReference type="Gene3D" id="1.10.10.10">
    <property type="entry name" value="Winged helix-like DNA-binding domain superfamily/Winged helix DNA-binding domain"/>
    <property type="match status" value="1"/>
</dbReference>
<dbReference type="HOGENOM" id="CLU_017584_9_0_5"/>
<dbReference type="PROSITE" id="PS50949">
    <property type="entry name" value="HTH_GNTR"/>
    <property type="match status" value="1"/>
</dbReference>
<dbReference type="PANTHER" id="PTHR43537:SF24">
    <property type="entry name" value="GLUCONATE OPERON TRANSCRIPTIONAL REPRESSOR"/>
    <property type="match status" value="1"/>
</dbReference>
<dbReference type="Pfam" id="PF07729">
    <property type="entry name" value="FCD"/>
    <property type="match status" value="1"/>
</dbReference>
<keyword evidence="6" id="KW-1185">Reference proteome</keyword>
<dbReference type="SMART" id="SM00345">
    <property type="entry name" value="HTH_GNTR"/>
    <property type="match status" value="1"/>
</dbReference>
<dbReference type="SUPFAM" id="SSF46785">
    <property type="entry name" value="Winged helix' DNA-binding domain"/>
    <property type="match status" value="1"/>
</dbReference>
<keyword evidence="2" id="KW-0238">DNA-binding</keyword>